<protein>
    <submittedName>
        <fullName evidence="1">Uncharacterized protein</fullName>
    </submittedName>
</protein>
<name>A0AA88I0D2_ARTSF</name>
<keyword evidence="2" id="KW-1185">Reference proteome</keyword>
<dbReference type="Proteomes" id="UP001187531">
    <property type="component" value="Unassembled WGS sequence"/>
</dbReference>
<reference evidence="1" key="1">
    <citation type="submission" date="2023-07" db="EMBL/GenBank/DDBJ databases">
        <title>Chromosome-level genome assembly of Artemia franciscana.</title>
        <authorList>
            <person name="Jo E."/>
        </authorList>
    </citation>
    <scope>NUCLEOTIDE SEQUENCE</scope>
    <source>
        <tissue evidence="1">Whole body</tissue>
    </source>
</reference>
<dbReference type="AlphaFoldDB" id="A0AA88I0D2"/>
<organism evidence="1 2">
    <name type="scientific">Artemia franciscana</name>
    <name type="common">Brine shrimp</name>
    <name type="synonym">Artemia sanfranciscana</name>
    <dbReference type="NCBI Taxonomy" id="6661"/>
    <lineage>
        <taxon>Eukaryota</taxon>
        <taxon>Metazoa</taxon>
        <taxon>Ecdysozoa</taxon>
        <taxon>Arthropoda</taxon>
        <taxon>Crustacea</taxon>
        <taxon>Branchiopoda</taxon>
        <taxon>Anostraca</taxon>
        <taxon>Artemiidae</taxon>
        <taxon>Artemia</taxon>
    </lineage>
</organism>
<proteinExistence type="predicted"/>
<sequence length="148" mass="16770">MDPLQAVSSEETVDDRREAFGLLAILDTKFLHILETMTQIHGPVDCGSKQLQSDSLVYSKVKALLSSLREHMELLRSDNNSETIVSAIIVKYQILDNEVQQPRGSVSFNLNLATVYVDSTVGSRKKKWARNDRIYDGFIDFKVDLLCY</sequence>
<evidence type="ECO:0000313" key="1">
    <source>
        <dbReference type="EMBL" id="KAK2719240.1"/>
    </source>
</evidence>
<evidence type="ECO:0000313" key="2">
    <source>
        <dbReference type="Proteomes" id="UP001187531"/>
    </source>
</evidence>
<accession>A0AA88I0D2</accession>
<dbReference type="EMBL" id="JAVRJZ010000008">
    <property type="protein sequence ID" value="KAK2719240.1"/>
    <property type="molecule type" value="Genomic_DNA"/>
</dbReference>
<comment type="caution">
    <text evidence="1">The sequence shown here is derived from an EMBL/GenBank/DDBJ whole genome shotgun (WGS) entry which is preliminary data.</text>
</comment>
<gene>
    <name evidence="1" type="ORF">QYM36_004907</name>
</gene>